<reference evidence="1" key="1">
    <citation type="submission" date="2021-10" db="EMBL/GenBank/DDBJ databases">
        <title>Melipona bicolor Genome sequencing and assembly.</title>
        <authorList>
            <person name="Araujo N.S."/>
            <person name="Arias M.C."/>
        </authorList>
    </citation>
    <scope>NUCLEOTIDE SEQUENCE</scope>
    <source>
        <strain evidence="1">USP_2M_L1-L4_2017</strain>
        <tissue evidence="1">Whole body</tissue>
    </source>
</reference>
<sequence>MAGGGDAAGRVWLLVPGADMCTGKRRKLRPSDFKGNYRKFRKEPKRISEYRILPGILKHVLIARLRNFHLRVAQMKKNTNCEKFRKEKKFRKAPKFTTTKNIEIR</sequence>
<evidence type="ECO:0000313" key="2">
    <source>
        <dbReference type="Proteomes" id="UP001177670"/>
    </source>
</evidence>
<name>A0AA40KXB3_9HYME</name>
<comment type="caution">
    <text evidence="1">The sequence shown here is derived from an EMBL/GenBank/DDBJ whole genome shotgun (WGS) entry which is preliminary data.</text>
</comment>
<accession>A0AA40KXB3</accession>
<keyword evidence="2" id="KW-1185">Reference proteome</keyword>
<dbReference type="EMBL" id="JAHYIQ010000001">
    <property type="protein sequence ID" value="KAK1136476.1"/>
    <property type="molecule type" value="Genomic_DNA"/>
</dbReference>
<protein>
    <submittedName>
        <fullName evidence="1">Uncharacterized protein</fullName>
    </submittedName>
</protein>
<proteinExistence type="predicted"/>
<gene>
    <name evidence="1" type="ORF">K0M31_001026</name>
</gene>
<dbReference type="Proteomes" id="UP001177670">
    <property type="component" value="Unassembled WGS sequence"/>
</dbReference>
<dbReference type="AlphaFoldDB" id="A0AA40KXB3"/>
<organism evidence="1 2">
    <name type="scientific">Melipona bicolor</name>
    <dbReference type="NCBI Taxonomy" id="60889"/>
    <lineage>
        <taxon>Eukaryota</taxon>
        <taxon>Metazoa</taxon>
        <taxon>Ecdysozoa</taxon>
        <taxon>Arthropoda</taxon>
        <taxon>Hexapoda</taxon>
        <taxon>Insecta</taxon>
        <taxon>Pterygota</taxon>
        <taxon>Neoptera</taxon>
        <taxon>Endopterygota</taxon>
        <taxon>Hymenoptera</taxon>
        <taxon>Apocrita</taxon>
        <taxon>Aculeata</taxon>
        <taxon>Apoidea</taxon>
        <taxon>Anthophila</taxon>
        <taxon>Apidae</taxon>
        <taxon>Melipona</taxon>
    </lineage>
</organism>
<evidence type="ECO:0000313" key="1">
    <source>
        <dbReference type="EMBL" id="KAK1136476.1"/>
    </source>
</evidence>